<organism evidence="2 3">
    <name type="scientific">Marinobacterium iners DSM 11526</name>
    <dbReference type="NCBI Taxonomy" id="1122198"/>
    <lineage>
        <taxon>Bacteria</taxon>
        <taxon>Pseudomonadati</taxon>
        <taxon>Pseudomonadota</taxon>
        <taxon>Gammaproteobacteria</taxon>
        <taxon>Oceanospirillales</taxon>
        <taxon>Oceanospirillaceae</taxon>
        <taxon>Marinobacterium</taxon>
    </lineage>
</organism>
<evidence type="ECO:0000256" key="1">
    <source>
        <dbReference type="SAM" id="MobiDB-lite"/>
    </source>
</evidence>
<dbReference type="EMBL" id="FNRJ01000031">
    <property type="protein sequence ID" value="SEB17784.1"/>
    <property type="molecule type" value="Genomic_DNA"/>
</dbReference>
<proteinExistence type="predicted"/>
<feature type="region of interest" description="Disordered" evidence="1">
    <location>
        <begin position="69"/>
        <end position="96"/>
    </location>
</feature>
<reference evidence="3" key="1">
    <citation type="submission" date="2016-10" db="EMBL/GenBank/DDBJ databases">
        <authorList>
            <person name="Varghese N."/>
            <person name="Submissions S."/>
        </authorList>
    </citation>
    <scope>NUCLEOTIDE SEQUENCE [LARGE SCALE GENOMIC DNA]</scope>
    <source>
        <strain evidence="3">DSM 11526</strain>
    </source>
</reference>
<evidence type="ECO:0000313" key="3">
    <source>
        <dbReference type="Proteomes" id="UP000242469"/>
    </source>
</evidence>
<keyword evidence="3" id="KW-1185">Reference proteome</keyword>
<dbReference type="STRING" id="1122198.SAMN02745729_1319"/>
<gene>
    <name evidence="2" type="ORF">SAMN02745729_1319</name>
</gene>
<dbReference type="Proteomes" id="UP000242469">
    <property type="component" value="Unassembled WGS sequence"/>
</dbReference>
<evidence type="ECO:0000313" key="2">
    <source>
        <dbReference type="EMBL" id="SEB17784.1"/>
    </source>
</evidence>
<sequence length="96" mass="10897">MATDQEMEVYDALKDVRRSVSAFGEMRNLIPEEDQYASLITCLTERLEADFVALQSVCFKQMSVERLNAAQQRTEKHASDDQPDRRPDTTGLRATG</sequence>
<name>A0A1H4H7L8_9GAMM</name>
<feature type="compositionally biased region" description="Basic and acidic residues" evidence="1">
    <location>
        <begin position="73"/>
        <end position="88"/>
    </location>
</feature>
<protein>
    <submittedName>
        <fullName evidence="2">Uncharacterized protein</fullName>
    </submittedName>
</protein>
<dbReference type="AlphaFoldDB" id="A0A1H4H7L8"/>
<dbReference type="RefSeq" id="WP_091828185.1">
    <property type="nucleotide sequence ID" value="NZ_FNRJ01000031.1"/>
</dbReference>
<accession>A0A1H4H7L8</accession>